<accession>A0A845BGM7</accession>
<keyword evidence="3" id="KW-1185">Reference proteome</keyword>
<feature type="region of interest" description="Disordered" evidence="1">
    <location>
        <begin position="1"/>
        <end position="20"/>
    </location>
</feature>
<sequence>MAQRPPLLPPPGPRCVPTAGASGHLRRVVEGMAGGGSPQEPLDPVFMLAGLRLRVVCGCGHSTKPQIGKLAVRHRVPSVTPIRQVIERLRCSRCGGRPTVAEPLRASAA</sequence>
<evidence type="ECO:0000256" key="1">
    <source>
        <dbReference type="SAM" id="MobiDB-lite"/>
    </source>
</evidence>
<evidence type="ECO:0000313" key="2">
    <source>
        <dbReference type="EMBL" id="MXP65240.1"/>
    </source>
</evidence>
<dbReference type="RefSeq" id="WP_160938650.1">
    <property type="nucleotide sequence ID" value="NZ_SNVJ01000019.1"/>
</dbReference>
<dbReference type="OrthoDB" id="7509416at2"/>
<organism evidence="2 3">
    <name type="scientific">Teichococcus coralli</name>
    <dbReference type="NCBI Taxonomy" id="2545983"/>
    <lineage>
        <taxon>Bacteria</taxon>
        <taxon>Pseudomonadati</taxon>
        <taxon>Pseudomonadota</taxon>
        <taxon>Alphaproteobacteria</taxon>
        <taxon>Acetobacterales</taxon>
        <taxon>Roseomonadaceae</taxon>
        <taxon>Roseomonas</taxon>
    </lineage>
</organism>
<dbReference type="EMBL" id="SNVJ01000019">
    <property type="protein sequence ID" value="MXP65240.1"/>
    <property type="molecule type" value="Genomic_DNA"/>
</dbReference>
<gene>
    <name evidence="2" type="ORF">E0493_17990</name>
</gene>
<name>A0A845BGM7_9PROT</name>
<dbReference type="AlphaFoldDB" id="A0A845BGM7"/>
<protein>
    <submittedName>
        <fullName evidence="2">Uncharacterized protein</fullName>
    </submittedName>
</protein>
<proteinExistence type="predicted"/>
<feature type="compositionally biased region" description="Pro residues" evidence="1">
    <location>
        <begin position="1"/>
        <end position="14"/>
    </location>
</feature>
<dbReference type="Proteomes" id="UP000460715">
    <property type="component" value="Unassembled WGS sequence"/>
</dbReference>
<comment type="caution">
    <text evidence="2">The sequence shown here is derived from an EMBL/GenBank/DDBJ whole genome shotgun (WGS) entry which is preliminary data.</text>
</comment>
<reference evidence="2 3" key="1">
    <citation type="submission" date="2019-03" db="EMBL/GenBank/DDBJ databases">
        <title>Roseomonas sp. a novel Roseomonas species isolated from Sea whip Gorgonian.</title>
        <authorList>
            <person name="Li F."/>
            <person name="Pan X."/>
            <person name="Huang S."/>
            <person name="Li Z."/>
            <person name="Meng B."/>
        </authorList>
    </citation>
    <scope>NUCLEOTIDE SEQUENCE [LARGE SCALE GENOMIC DNA]</scope>
    <source>
        <strain evidence="2 3">M0104</strain>
    </source>
</reference>
<evidence type="ECO:0000313" key="3">
    <source>
        <dbReference type="Proteomes" id="UP000460715"/>
    </source>
</evidence>